<gene>
    <name evidence="1" type="ORF">SAMN06296036_103153</name>
</gene>
<organism evidence="1 2">
    <name type="scientific">Pseudobacteriovorax antillogorgiicola</name>
    <dbReference type="NCBI Taxonomy" id="1513793"/>
    <lineage>
        <taxon>Bacteria</taxon>
        <taxon>Pseudomonadati</taxon>
        <taxon>Bdellovibrionota</taxon>
        <taxon>Oligoflexia</taxon>
        <taxon>Oligoflexales</taxon>
        <taxon>Pseudobacteriovoracaceae</taxon>
        <taxon>Pseudobacteriovorax</taxon>
    </lineage>
</organism>
<dbReference type="Proteomes" id="UP000192907">
    <property type="component" value="Unassembled WGS sequence"/>
</dbReference>
<dbReference type="RefSeq" id="WP_159455161.1">
    <property type="nucleotide sequence ID" value="NZ_FWZT01000003.1"/>
</dbReference>
<dbReference type="AlphaFoldDB" id="A0A1Y6BEW4"/>
<evidence type="ECO:0000313" key="2">
    <source>
        <dbReference type="Proteomes" id="UP000192907"/>
    </source>
</evidence>
<evidence type="ECO:0000313" key="1">
    <source>
        <dbReference type="EMBL" id="SMF01051.1"/>
    </source>
</evidence>
<dbReference type="EMBL" id="FWZT01000003">
    <property type="protein sequence ID" value="SMF01051.1"/>
    <property type="molecule type" value="Genomic_DNA"/>
</dbReference>
<proteinExistence type="predicted"/>
<name>A0A1Y6BEW4_9BACT</name>
<protein>
    <submittedName>
        <fullName evidence="1">Uncharacterized protein</fullName>
    </submittedName>
</protein>
<keyword evidence="2" id="KW-1185">Reference proteome</keyword>
<reference evidence="2" key="1">
    <citation type="submission" date="2017-04" db="EMBL/GenBank/DDBJ databases">
        <authorList>
            <person name="Varghese N."/>
            <person name="Submissions S."/>
        </authorList>
    </citation>
    <scope>NUCLEOTIDE SEQUENCE [LARGE SCALE GENOMIC DNA]</scope>
    <source>
        <strain evidence="2">RKEM611</strain>
    </source>
</reference>
<accession>A0A1Y6BEW4</accession>
<sequence length="57" mass="6897">MRDWLFDQPKKKPEKDIIIDIEIDLDSVIYVPTWIEKRPEITPTPPLKKPVERIKKR</sequence>